<comment type="pathway">
    <text evidence="3">tRNA modification; 5-methoxycarbonylmethyl-2-thiouridine-tRNA biosynthesis.</text>
</comment>
<keyword evidence="11" id="KW-1185">Reference proteome</keyword>
<evidence type="ECO:0000256" key="6">
    <source>
        <dbReference type="ARBA" id="ARBA00022490"/>
    </source>
</evidence>
<protein>
    <recommendedName>
        <fullName evidence="5">Elongator complex protein 5</fullName>
    </recommendedName>
</protein>
<reference evidence="10" key="1">
    <citation type="journal article" date="2023" name="Nat. Commun.">
        <title>Diploid and tetraploid genomes of Acorus and the evolution of monocots.</title>
        <authorList>
            <person name="Ma L."/>
            <person name="Liu K.W."/>
            <person name="Li Z."/>
            <person name="Hsiao Y.Y."/>
            <person name="Qi Y."/>
            <person name="Fu T."/>
            <person name="Tang G.D."/>
            <person name="Zhang D."/>
            <person name="Sun W.H."/>
            <person name="Liu D.K."/>
            <person name="Li Y."/>
            <person name="Chen G.Z."/>
            <person name="Liu X.D."/>
            <person name="Liao X.Y."/>
            <person name="Jiang Y.T."/>
            <person name="Yu X."/>
            <person name="Hao Y."/>
            <person name="Huang J."/>
            <person name="Zhao X.W."/>
            <person name="Ke S."/>
            <person name="Chen Y.Y."/>
            <person name="Wu W.L."/>
            <person name="Hsu J.L."/>
            <person name="Lin Y.F."/>
            <person name="Huang M.D."/>
            <person name="Li C.Y."/>
            <person name="Huang L."/>
            <person name="Wang Z.W."/>
            <person name="Zhao X."/>
            <person name="Zhong W.Y."/>
            <person name="Peng D.H."/>
            <person name="Ahmad S."/>
            <person name="Lan S."/>
            <person name="Zhang J.S."/>
            <person name="Tsai W.C."/>
            <person name="Van de Peer Y."/>
            <person name="Liu Z.J."/>
        </authorList>
    </citation>
    <scope>NUCLEOTIDE SEQUENCE</scope>
    <source>
        <strain evidence="10">SCP</strain>
    </source>
</reference>
<accession>A0AAV9BVH2</accession>
<sequence length="380" mass="42453">MSDSICRSLRDGALDGEHAPALTLKDSLDTPFGARAFDHFLCNLASNVSLGRSQAKSLVLVVFDRSPSSYLELLKSREIDVSSHDWLRIVDCYSDPLGWKERILSSGSVNGTSLKSDWTVATDVRDINKLLSLIVNLGKGAVEPGKVRFSVAIDSVSSMIRHASLPLVASFISNLRSNDQVSCVFWLVHSDLHETKTVASLEYVSTMVASLEPRIHRAKEERSHSENLLWLQQNSSGGKFNVRLKRRNGRVKVFCEEFLVEKVGIKFIVVSSENAIVNQTLAPKVQFNLQLSEKERQDRAKVVLPFEHQGNGEDIRIYDGRQSLSKEQDDPDMVGPAMTSTTSTRPQTDSDRGKGEIHYFRDSDEEQLDSDEDPDDDLDI</sequence>
<evidence type="ECO:0000256" key="5">
    <source>
        <dbReference type="ARBA" id="ARBA00020264"/>
    </source>
</evidence>
<comment type="caution">
    <text evidence="10">The sequence shown here is derived from an EMBL/GenBank/DDBJ whole genome shotgun (WGS) entry which is preliminary data.</text>
</comment>
<comment type="subcellular location">
    <subcellularLocation>
        <location evidence="2">Cytoplasm</location>
    </subcellularLocation>
    <subcellularLocation>
        <location evidence="1">Nucleus</location>
    </subcellularLocation>
</comment>
<evidence type="ECO:0000256" key="3">
    <source>
        <dbReference type="ARBA" id="ARBA00005043"/>
    </source>
</evidence>
<dbReference type="Pfam" id="PF10483">
    <property type="entry name" value="Elong_Iki1"/>
    <property type="match status" value="1"/>
</dbReference>
<gene>
    <name evidence="10" type="ORF">QJS04_geneDACA003043</name>
</gene>
<feature type="compositionally biased region" description="Basic and acidic residues" evidence="9">
    <location>
        <begin position="348"/>
        <end position="362"/>
    </location>
</feature>
<keyword evidence="7" id="KW-0819">tRNA processing</keyword>
<feature type="compositionally biased region" description="Polar residues" evidence="9">
    <location>
        <begin position="338"/>
        <end position="347"/>
    </location>
</feature>
<evidence type="ECO:0000256" key="7">
    <source>
        <dbReference type="ARBA" id="ARBA00022694"/>
    </source>
</evidence>
<dbReference type="GO" id="GO:0005634">
    <property type="term" value="C:nucleus"/>
    <property type="evidence" value="ECO:0007669"/>
    <property type="project" value="UniProtKB-SubCell"/>
</dbReference>
<dbReference type="PANTHER" id="PTHR15641:SF1">
    <property type="entry name" value="ELONGATOR COMPLEX PROTEIN 5"/>
    <property type="match status" value="1"/>
</dbReference>
<reference evidence="10" key="2">
    <citation type="submission" date="2023-06" db="EMBL/GenBank/DDBJ databases">
        <authorList>
            <person name="Ma L."/>
            <person name="Liu K.-W."/>
            <person name="Li Z."/>
            <person name="Hsiao Y.-Y."/>
            <person name="Qi Y."/>
            <person name="Fu T."/>
            <person name="Tang G."/>
            <person name="Zhang D."/>
            <person name="Sun W.-H."/>
            <person name="Liu D.-K."/>
            <person name="Li Y."/>
            <person name="Chen G.-Z."/>
            <person name="Liu X.-D."/>
            <person name="Liao X.-Y."/>
            <person name="Jiang Y.-T."/>
            <person name="Yu X."/>
            <person name="Hao Y."/>
            <person name="Huang J."/>
            <person name="Zhao X.-W."/>
            <person name="Ke S."/>
            <person name="Chen Y.-Y."/>
            <person name="Wu W.-L."/>
            <person name="Hsu J.-L."/>
            <person name="Lin Y.-F."/>
            <person name="Huang M.-D."/>
            <person name="Li C.-Y."/>
            <person name="Huang L."/>
            <person name="Wang Z.-W."/>
            <person name="Zhao X."/>
            <person name="Zhong W.-Y."/>
            <person name="Peng D.-H."/>
            <person name="Ahmad S."/>
            <person name="Lan S."/>
            <person name="Zhang J.-S."/>
            <person name="Tsai W.-C."/>
            <person name="Van De Peer Y."/>
            <person name="Liu Z.-J."/>
        </authorList>
    </citation>
    <scope>NUCLEOTIDE SEQUENCE</scope>
    <source>
        <strain evidence="10">SCP</strain>
        <tissue evidence="10">Leaves</tissue>
    </source>
</reference>
<dbReference type="InterPro" id="IPR027417">
    <property type="entry name" value="P-loop_NTPase"/>
</dbReference>
<dbReference type="GO" id="GO:0002098">
    <property type="term" value="P:tRNA wobble uridine modification"/>
    <property type="evidence" value="ECO:0007669"/>
    <property type="project" value="InterPro"/>
</dbReference>
<organism evidence="10 11">
    <name type="scientific">Acorus gramineus</name>
    <name type="common">Dwarf sweet flag</name>
    <dbReference type="NCBI Taxonomy" id="55184"/>
    <lineage>
        <taxon>Eukaryota</taxon>
        <taxon>Viridiplantae</taxon>
        <taxon>Streptophyta</taxon>
        <taxon>Embryophyta</taxon>
        <taxon>Tracheophyta</taxon>
        <taxon>Spermatophyta</taxon>
        <taxon>Magnoliopsida</taxon>
        <taxon>Liliopsida</taxon>
        <taxon>Acoraceae</taxon>
        <taxon>Acorus</taxon>
    </lineage>
</organism>
<evidence type="ECO:0000256" key="8">
    <source>
        <dbReference type="ARBA" id="ARBA00023242"/>
    </source>
</evidence>
<evidence type="ECO:0000313" key="11">
    <source>
        <dbReference type="Proteomes" id="UP001179952"/>
    </source>
</evidence>
<proteinExistence type="inferred from homology"/>
<dbReference type="Proteomes" id="UP001179952">
    <property type="component" value="Unassembled WGS sequence"/>
</dbReference>
<dbReference type="AlphaFoldDB" id="A0AAV9BVH2"/>
<dbReference type="EMBL" id="JAUJYN010000001">
    <property type="protein sequence ID" value="KAK1280755.1"/>
    <property type="molecule type" value="Genomic_DNA"/>
</dbReference>
<name>A0AAV9BVH2_ACOGR</name>
<dbReference type="GO" id="GO:0000049">
    <property type="term" value="F:tRNA binding"/>
    <property type="evidence" value="ECO:0007669"/>
    <property type="project" value="TreeGrafter"/>
</dbReference>
<feature type="compositionally biased region" description="Acidic residues" evidence="9">
    <location>
        <begin position="363"/>
        <end position="380"/>
    </location>
</feature>
<dbReference type="Gene3D" id="3.40.50.300">
    <property type="entry name" value="P-loop containing nucleotide triphosphate hydrolases"/>
    <property type="match status" value="1"/>
</dbReference>
<evidence type="ECO:0000313" key="10">
    <source>
        <dbReference type="EMBL" id="KAK1280755.1"/>
    </source>
</evidence>
<dbReference type="PANTHER" id="PTHR15641">
    <property type="entry name" value="ELONGATOR COMPLEX PROTEIN 5"/>
    <property type="match status" value="1"/>
</dbReference>
<dbReference type="InterPro" id="IPR019519">
    <property type="entry name" value="Elp5"/>
</dbReference>
<keyword evidence="8" id="KW-0539">Nucleus</keyword>
<comment type="similarity">
    <text evidence="4">Belongs to the ELP5 family.</text>
</comment>
<evidence type="ECO:0000256" key="9">
    <source>
        <dbReference type="SAM" id="MobiDB-lite"/>
    </source>
</evidence>
<evidence type="ECO:0000256" key="2">
    <source>
        <dbReference type="ARBA" id="ARBA00004496"/>
    </source>
</evidence>
<evidence type="ECO:0000256" key="1">
    <source>
        <dbReference type="ARBA" id="ARBA00004123"/>
    </source>
</evidence>
<dbReference type="CDD" id="cd19496">
    <property type="entry name" value="Elp5"/>
    <property type="match status" value="1"/>
</dbReference>
<dbReference type="GO" id="GO:0005829">
    <property type="term" value="C:cytosol"/>
    <property type="evidence" value="ECO:0007669"/>
    <property type="project" value="TreeGrafter"/>
</dbReference>
<dbReference type="GO" id="GO:0033588">
    <property type="term" value="C:elongator holoenzyme complex"/>
    <property type="evidence" value="ECO:0007669"/>
    <property type="project" value="InterPro"/>
</dbReference>
<keyword evidence="6" id="KW-0963">Cytoplasm</keyword>
<evidence type="ECO:0000256" key="4">
    <source>
        <dbReference type="ARBA" id="ARBA00009567"/>
    </source>
</evidence>
<feature type="region of interest" description="Disordered" evidence="9">
    <location>
        <begin position="323"/>
        <end position="380"/>
    </location>
</feature>